<evidence type="ECO:0000256" key="1">
    <source>
        <dbReference type="SAM" id="MobiDB-lite"/>
    </source>
</evidence>
<feature type="compositionally biased region" description="Polar residues" evidence="1">
    <location>
        <begin position="20"/>
        <end position="33"/>
    </location>
</feature>
<proteinExistence type="predicted"/>
<dbReference type="EMBL" id="CAADRP010001761">
    <property type="protein sequence ID" value="VFU51415.1"/>
    <property type="molecule type" value="Genomic_DNA"/>
</dbReference>
<sequence>MGSIFLSTPLAECKVHETRSQALAPSDESTMMTRKQKAGQSKAHEGEQSPKKKAKNGKKNDSRNGKFEDIFAIKSMKSSVKLLDRAPPLNERNLGYE</sequence>
<protein>
    <submittedName>
        <fullName evidence="2">Uncharacterized protein</fullName>
    </submittedName>
</protein>
<evidence type="ECO:0000313" key="2">
    <source>
        <dbReference type="EMBL" id="VFU51415.1"/>
    </source>
</evidence>
<reference evidence="2" key="1">
    <citation type="submission" date="2019-03" db="EMBL/GenBank/DDBJ databases">
        <authorList>
            <person name="Mank J."/>
            <person name="Almeida P."/>
        </authorList>
    </citation>
    <scope>NUCLEOTIDE SEQUENCE</scope>
    <source>
        <strain evidence="2">78183</strain>
    </source>
</reference>
<accession>A0A6N2MB01</accession>
<feature type="compositionally biased region" description="Basic and acidic residues" evidence="1">
    <location>
        <begin position="58"/>
        <end position="67"/>
    </location>
</feature>
<organism evidence="2">
    <name type="scientific">Salix viminalis</name>
    <name type="common">Common osier</name>
    <name type="synonym">Basket willow</name>
    <dbReference type="NCBI Taxonomy" id="40686"/>
    <lineage>
        <taxon>Eukaryota</taxon>
        <taxon>Viridiplantae</taxon>
        <taxon>Streptophyta</taxon>
        <taxon>Embryophyta</taxon>
        <taxon>Tracheophyta</taxon>
        <taxon>Spermatophyta</taxon>
        <taxon>Magnoliopsida</taxon>
        <taxon>eudicotyledons</taxon>
        <taxon>Gunneridae</taxon>
        <taxon>Pentapetalae</taxon>
        <taxon>rosids</taxon>
        <taxon>fabids</taxon>
        <taxon>Malpighiales</taxon>
        <taxon>Salicaceae</taxon>
        <taxon>Saliceae</taxon>
        <taxon>Salix</taxon>
    </lineage>
</organism>
<feature type="region of interest" description="Disordered" evidence="1">
    <location>
        <begin position="17"/>
        <end position="67"/>
    </location>
</feature>
<gene>
    <name evidence="2" type="ORF">SVIM_LOCUS347612</name>
</gene>
<name>A0A6N2MB01_SALVM</name>
<dbReference type="AlphaFoldDB" id="A0A6N2MB01"/>